<evidence type="ECO:0000256" key="2">
    <source>
        <dbReference type="SAM" id="Phobius"/>
    </source>
</evidence>
<evidence type="ECO:0000313" key="5">
    <source>
        <dbReference type="Proteomes" id="UP001186159"/>
    </source>
</evidence>
<feature type="transmembrane region" description="Helical" evidence="2">
    <location>
        <begin position="1786"/>
        <end position="1806"/>
    </location>
</feature>
<feature type="region of interest" description="Disordered" evidence="1">
    <location>
        <begin position="1302"/>
        <end position="1321"/>
    </location>
</feature>
<keyword evidence="2" id="KW-0812">Transmembrane</keyword>
<dbReference type="NCBIfam" id="TIGR01167">
    <property type="entry name" value="LPXTG_anchor"/>
    <property type="match status" value="1"/>
</dbReference>
<dbReference type="InterPro" id="IPR041033">
    <property type="entry name" value="SpaA_PFL_dom_1"/>
</dbReference>
<organism evidence="4 5">
    <name type="scientific">Lactococcus lactis</name>
    <dbReference type="NCBI Taxonomy" id="1358"/>
    <lineage>
        <taxon>Bacteria</taxon>
        <taxon>Bacillati</taxon>
        <taxon>Bacillota</taxon>
        <taxon>Bacilli</taxon>
        <taxon>Lactobacillales</taxon>
        <taxon>Streptococcaceae</taxon>
        <taxon>Lactococcus</taxon>
    </lineage>
</organism>
<dbReference type="InterPro" id="IPR013783">
    <property type="entry name" value="Ig-like_fold"/>
</dbReference>
<name>A0ABD5GM22_9LACT</name>
<gene>
    <name evidence="4" type="ORF">RZO27_03865</name>
</gene>
<keyword evidence="2" id="KW-1133">Transmembrane helix</keyword>
<evidence type="ECO:0000259" key="3">
    <source>
        <dbReference type="Pfam" id="PF17802"/>
    </source>
</evidence>
<proteinExistence type="predicted"/>
<comment type="caution">
    <text evidence="4">The sequence shown here is derived from an EMBL/GenBank/DDBJ whole genome shotgun (WGS) entry which is preliminary data.</text>
</comment>
<feature type="region of interest" description="Disordered" evidence="1">
    <location>
        <begin position="1150"/>
        <end position="1172"/>
    </location>
</feature>
<accession>A0ABD5GM22</accession>
<reference evidence="4 5" key="1">
    <citation type="submission" date="2023-10" db="EMBL/GenBank/DDBJ databases">
        <title>Production of high quality cheese from raw caw milk (raw cheese).</title>
        <authorList>
            <person name="Samouris G."/>
        </authorList>
    </citation>
    <scope>NUCLEOTIDE SEQUENCE [LARGE SCALE GENOMIC DNA]</scope>
    <source>
        <strain evidence="4 5">MRS-5</strain>
    </source>
</reference>
<dbReference type="Pfam" id="PF17802">
    <property type="entry name" value="SpaA"/>
    <property type="match status" value="1"/>
</dbReference>
<sequence length="1818" mass="192314">MSNKQNKCRKWKSGKRWLYSAGILAVLVGGSAVTFNIDSLVIHSQAATTLPPSFNQIGSIGSAPLYQTSNTSWTTIQKGVDVIAKDVKADYVVGAVSKDGKGQALGWWDGQTTYSGMPLGSLITASPSDLSQPNYNFVKKAIMSGADGFTDGDNFNYVDTKGQYVGIHNVGQAYEVSSGKYIPVGLKVTINDATYYDGVNASPHDVFADGYKLMVAARNDGAGNITMGYVVVMTGVPAVDNGGGGEGGGGSGSGQTYGGATTGIPNAVAVTVTYVNEATGQVLPNNSLSLMKIADVDASQRAEVGSNALAYVISNPSNLSVQNNALTANNNTVVSSPGLSANSFVTIKTTSSFNVAFTDTFGNQNQGSIIMSLFGKNAVTLPTPEPELTKNVLTKTQSTGSYPTGLTQAGAEFKLKNKSTGAFLKASDAVSADKPISTSNGTVGTATDGALKWTTGADGKVGAFNIPARNTAGNAITWEWVEVKSPKGEAISAPDGNQDFKADLNGSPDSNGNLGTTGTTIKDTPMVETGVAKINADSNGASTNGIPNLSGAEFTLKDADGNVMKQSQGINPATGKQANVKLINGAQYAPSANGNIVLVTNGQGLAGAVANVDLPSAEGLQWVETKAPDGFAVNDNPADVDFAKDNAIDNSTNNVMDNKANGSKISDKPLFEVQLDKDSTNTAFDNKLGDAVYELQRIDGTAVKQNQGLDPKTGDSANVVVLKGTMVQNPDNDIQVKLTNDGKADVKNLDGTLVGKDVKWVEIDPASGHALNQEAAKGSFDKDHLSNDHSNFLATSKTTDKPLGESEIAKLDADTGDNTTQGAGTLEGAEFTLVDKATQTPVKQSQGVDPKTGLPTNVVLRPGAKYAPDANGNIVLVTDATGSAHGVQNIDLTNNLNYQWVETKAPYGYTISDKPVGVTFGPDNKVDDNTNNYEDDKELGSMVKDRIVDFGFSFIKTATDNGATFLNDAEFKLIPQEGTTNSLGQFDNGKDTNINGQDTYIDPNTGLATPVTDVNQLYLSDTQVSHDWTDPQGGTSAGRVEYDHVQVGKYHLIESKVPDGHEKMHDLEISILPETITNGAPDEYEFKVKDLVTGNVLRDSKIKVSYHATENGHPLINDNNFLGDFSLGSIFDEVTPPPVPSIDVEKADKAMPTAGKGNDTDTENNVGPNDRDTKDTALVIKDGESTAIHFLFTNNGEDDLTQLKPVDKTINGDVDVKEIKYSYNGTELTLNKEGLLTTSDGKLFVLPVGKAIQATGTLAALPAGQLHTDQVDINAIGVKSNQPVHDKDTWNGAVPKPSVDIEKANGGTPAAGQGNHTDKADNLGANDHDTKDGFFVIKDGEETELDFRATNNGTEDLTHVSIKDMTTDGSVEAKDFVWSYEGQTLKINKNGEFETQNGELLIFQVGKSITGKATLPALPAGELHGDDVTVKGTGVLSGKPVEDDDKWHGKVKEKPSIDVEKANDILPNAGLGNHADKADNVGANDHDTEATLLEVKDKATTRLEFRLTNNGNEILTKLKASDTTLKGSIKAKDFVWKYKDQTLKTDQSGYFTLPDGKLLNLPIGESLTATAILPALPAGELHTDEIKVSAEGLYSHKPVGDEDLWNGKVIPHPSIDVEKTNSGVFGKGNGNGGDKADNVKNDHDTKETAAELKVGQTTEIDFNFSNNGNETLIDLKPVDKTIDGKVDVTKITYSYKGKNVTVDKDGYFVLDGKRLELGAGETITGKGTLEGLEAGSTHGDEISISGIGKYSKTPVGDKDEWHGKIPQNPTTPPVYNIIIPNTGEKIAGYLTALGFLLMSGLAYLKIKKDKKTSGKSED</sequence>
<evidence type="ECO:0000313" key="4">
    <source>
        <dbReference type="EMBL" id="MDV2618268.1"/>
    </source>
</evidence>
<dbReference type="Gene3D" id="2.60.40.10">
    <property type="entry name" value="Immunoglobulins"/>
    <property type="match status" value="3"/>
</dbReference>
<dbReference type="EMBL" id="JAWHVN010000024">
    <property type="protein sequence ID" value="MDV2618268.1"/>
    <property type="molecule type" value="Genomic_DNA"/>
</dbReference>
<protein>
    <submittedName>
        <fullName evidence="4">SpaA isopeptide-forming pilin-related protein</fullName>
    </submittedName>
</protein>
<feature type="domain" description="SpaA-like prealbumin fold" evidence="3">
    <location>
        <begin position="824"/>
        <end position="927"/>
    </location>
</feature>
<evidence type="ECO:0000256" key="1">
    <source>
        <dbReference type="SAM" id="MobiDB-lite"/>
    </source>
</evidence>
<keyword evidence="2" id="KW-0472">Membrane</keyword>
<dbReference type="RefSeq" id="WP_317070673.1">
    <property type="nucleotide sequence ID" value="NZ_JAWHVN010000024.1"/>
</dbReference>
<feature type="region of interest" description="Disordered" evidence="1">
    <location>
        <begin position="1620"/>
        <end position="1642"/>
    </location>
</feature>
<dbReference type="Proteomes" id="UP001186159">
    <property type="component" value="Unassembled WGS sequence"/>
</dbReference>